<dbReference type="AlphaFoldDB" id="A0A6F8T6C0"/>
<evidence type="ECO:0000256" key="2">
    <source>
        <dbReference type="HAMAP-Rule" id="MF_00659"/>
    </source>
</evidence>
<dbReference type="Proteomes" id="UP000502894">
    <property type="component" value="Chromosome"/>
</dbReference>
<dbReference type="Gene3D" id="3.30.70.260">
    <property type="match status" value="1"/>
</dbReference>
<dbReference type="EMBL" id="AP022839">
    <property type="protein sequence ID" value="BCA95697.1"/>
    <property type="molecule type" value="Genomic_DNA"/>
</dbReference>
<dbReference type="RefSeq" id="WP_173237228.1">
    <property type="nucleotide sequence ID" value="NZ_AP022839.1"/>
</dbReference>
<comment type="similarity">
    <text evidence="1 2">Belongs to the UPF0250 family.</text>
</comment>
<keyword evidence="4" id="KW-1185">Reference proteome</keyword>
<dbReference type="InterPro" id="IPR007454">
    <property type="entry name" value="UPF0250_YbeD-like"/>
</dbReference>
<accession>A0A6F8T6C0</accession>
<dbReference type="PANTHER" id="PTHR38036:SF1">
    <property type="entry name" value="UPF0250 PROTEIN YBED"/>
    <property type="match status" value="1"/>
</dbReference>
<reference evidence="3" key="1">
    <citation type="journal article" date="2020" name="Microbiol. Resour. Announc.">
        <title>Complete Genome Sequence of Novel Psychrotolerant Legionella Strain TUM19329, Isolated from Antarctic Lake Sediment.</title>
        <authorList>
            <person name="Shimada S."/>
            <person name="Nakai R."/>
            <person name="Aoki K."/>
            <person name="Shimoeda N."/>
            <person name="Ohno G."/>
            <person name="Miyazaki Y."/>
            <person name="Kudoh S."/>
            <person name="Imura S."/>
            <person name="Watanabe K."/>
            <person name="Ishii Y."/>
            <person name="Tateda K."/>
        </authorList>
    </citation>
    <scope>NUCLEOTIDE SEQUENCE [LARGE SCALE GENOMIC DNA]</scope>
    <source>
        <strain evidence="3">TUM19329</strain>
    </source>
</reference>
<dbReference type="InterPro" id="IPR027471">
    <property type="entry name" value="YbeD-like_sf"/>
</dbReference>
<dbReference type="KEGG" id="lant:TUM19329_20580"/>
<organism evidence="3 4">
    <name type="scientific">Legionella antarctica</name>
    <dbReference type="NCBI Taxonomy" id="2708020"/>
    <lineage>
        <taxon>Bacteria</taxon>
        <taxon>Pseudomonadati</taxon>
        <taxon>Pseudomonadota</taxon>
        <taxon>Gammaproteobacteria</taxon>
        <taxon>Legionellales</taxon>
        <taxon>Legionellaceae</taxon>
        <taxon>Legionella</taxon>
    </lineage>
</organism>
<evidence type="ECO:0000313" key="3">
    <source>
        <dbReference type="EMBL" id="BCA95697.1"/>
    </source>
</evidence>
<proteinExistence type="inferred from homology"/>
<dbReference type="PANTHER" id="PTHR38036">
    <property type="entry name" value="UPF0250 PROTEIN YBED"/>
    <property type="match status" value="1"/>
</dbReference>
<name>A0A6F8T6C0_9GAMM</name>
<evidence type="ECO:0000313" key="4">
    <source>
        <dbReference type="Proteomes" id="UP000502894"/>
    </source>
</evidence>
<dbReference type="Pfam" id="PF04359">
    <property type="entry name" value="DUF493"/>
    <property type="match status" value="1"/>
</dbReference>
<protein>
    <recommendedName>
        <fullName evidence="2">UPF0250 protein TUM19329_20580</fullName>
    </recommendedName>
</protein>
<dbReference type="SUPFAM" id="SSF117991">
    <property type="entry name" value="YbeD/HP0495-like"/>
    <property type="match status" value="1"/>
</dbReference>
<dbReference type="HAMAP" id="MF_00659">
    <property type="entry name" value="UPF0250"/>
    <property type="match status" value="1"/>
</dbReference>
<dbReference type="GO" id="GO:0005829">
    <property type="term" value="C:cytosol"/>
    <property type="evidence" value="ECO:0007669"/>
    <property type="project" value="TreeGrafter"/>
</dbReference>
<evidence type="ECO:0000256" key="1">
    <source>
        <dbReference type="ARBA" id="ARBA00008460"/>
    </source>
</evidence>
<gene>
    <name evidence="3" type="ORF">TUM19329_20580</name>
</gene>
<sequence length="87" mass="10058">MTKSTAIEFPCLFPIKVIGTNSKVFLDEIRKITQNHYSGFQEEHLTHKVSQKNNYLAITITILAENQEMLDALYQELSKHPHVKMVL</sequence>